<dbReference type="EMBL" id="BK015863">
    <property type="protein sequence ID" value="DAD70345.1"/>
    <property type="molecule type" value="Genomic_DNA"/>
</dbReference>
<feature type="transmembrane region" description="Helical" evidence="1">
    <location>
        <begin position="12"/>
        <end position="36"/>
    </location>
</feature>
<name>A0A8S5LK83_9CAUD</name>
<organism evidence="2">
    <name type="scientific">Siphoviridae sp. ctVsq1</name>
    <dbReference type="NCBI Taxonomy" id="2827577"/>
    <lineage>
        <taxon>Viruses</taxon>
        <taxon>Duplodnaviria</taxon>
        <taxon>Heunggongvirae</taxon>
        <taxon>Uroviricota</taxon>
        <taxon>Caudoviricetes</taxon>
    </lineage>
</organism>
<keyword evidence="1" id="KW-1133">Transmembrane helix</keyword>
<keyword evidence="1" id="KW-0472">Membrane</keyword>
<protein>
    <submittedName>
        <fullName evidence="2">Uncharacterized protein</fullName>
    </submittedName>
</protein>
<evidence type="ECO:0000313" key="2">
    <source>
        <dbReference type="EMBL" id="DAD70345.1"/>
    </source>
</evidence>
<proteinExistence type="predicted"/>
<sequence length="48" mass="5279">MINIWDVVSYTAGLFCFTFLVVAGWAVLAGMIEGIIKSIKQSRGDKND</sequence>
<accession>A0A8S5LK83</accession>
<evidence type="ECO:0000256" key="1">
    <source>
        <dbReference type="SAM" id="Phobius"/>
    </source>
</evidence>
<keyword evidence="1" id="KW-0812">Transmembrane</keyword>
<reference evidence="2" key="1">
    <citation type="journal article" date="2021" name="Proc. Natl. Acad. Sci. U.S.A.">
        <title>A Catalog of Tens of Thousands of Viruses from Human Metagenomes Reveals Hidden Associations with Chronic Diseases.</title>
        <authorList>
            <person name="Tisza M.J."/>
            <person name="Buck C.B."/>
        </authorList>
    </citation>
    <scope>NUCLEOTIDE SEQUENCE</scope>
    <source>
        <strain evidence="2">CtVsq1</strain>
    </source>
</reference>